<dbReference type="PANTHER" id="PTHR12598:SF0">
    <property type="entry name" value="COPPER HOMEOSTASIS PROTEIN CUTC HOMOLOG"/>
    <property type="match status" value="1"/>
</dbReference>
<sequence>MRIGLLEVCCGEYQDALAASEAGVTRIELNSALFLGGLTPTLGSLRLIKQNTDLKVICMVRPRGAGFYYSDSEFQEIQASAKLLLQNGADGLAFGFLTAESKIDLGKTEELVELVHEYGKEAVFHRAFDCALSPISDVQKLIDLKIDRLLTSGLHAAAFDGRAQLKELQEKYGQQIEILAGSGINPNNVQQILIETGVTQIHASCTEIIYDQTAQGNQVDFSYLPAYATGGYERVSKAKVEQLLSAMIIRY</sequence>
<dbReference type="OrthoDB" id="9815677at2"/>
<dbReference type="InterPro" id="IPR005627">
    <property type="entry name" value="CutC-like"/>
</dbReference>
<dbReference type="RefSeq" id="WP_057876649.1">
    <property type="nucleotide sequence ID" value="NZ_AYZD01000027.1"/>
</dbReference>
<evidence type="ECO:0000256" key="1">
    <source>
        <dbReference type="ARBA" id="ARBA00007768"/>
    </source>
</evidence>
<dbReference type="SUPFAM" id="SSF110395">
    <property type="entry name" value="CutC-like"/>
    <property type="match status" value="1"/>
</dbReference>
<dbReference type="AlphaFoldDB" id="A0A0R2CUC6"/>
<dbReference type="HAMAP" id="MF_00795">
    <property type="entry name" value="CutC"/>
    <property type="match status" value="1"/>
</dbReference>
<reference evidence="3 4" key="1">
    <citation type="journal article" date="2015" name="Genome Announc.">
        <title>Expanding the biotechnology potential of lactobacilli through comparative genomics of 213 strains and associated genera.</title>
        <authorList>
            <person name="Sun Z."/>
            <person name="Harris H.M."/>
            <person name="McCann A."/>
            <person name="Guo C."/>
            <person name="Argimon S."/>
            <person name="Zhang W."/>
            <person name="Yang X."/>
            <person name="Jeffery I.B."/>
            <person name="Cooney J.C."/>
            <person name="Kagawa T.F."/>
            <person name="Liu W."/>
            <person name="Song Y."/>
            <person name="Salvetti E."/>
            <person name="Wrobel A."/>
            <person name="Rasinkangas P."/>
            <person name="Parkhill J."/>
            <person name="Rea M.C."/>
            <person name="O'Sullivan O."/>
            <person name="Ritari J."/>
            <person name="Douillard F.P."/>
            <person name="Paul Ross R."/>
            <person name="Yang R."/>
            <person name="Briner A.E."/>
            <person name="Felis G.E."/>
            <person name="de Vos W.M."/>
            <person name="Barrangou R."/>
            <person name="Klaenhammer T.R."/>
            <person name="Caufield P.W."/>
            <person name="Cui Y."/>
            <person name="Zhang H."/>
            <person name="O'Toole P.W."/>
        </authorList>
    </citation>
    <scope>NUCLEOTIDE SEQUENCE [LARGE SCALE GENOMIC DNA]</scope>
    <source>
        <strain evidence="3 4">DSM 21051</strain>
    </source>
</reference>
<organism evidence="3 4">
    <name type="scientific">Liquorilactobacillus aquaticus DSM 21051</name>
    <dbReference type="NCBI Taxonomy" id="1423725"/>
    <lineage>
        <taxon>Bacteria</taxon>
        <taxon>Bacillati</taxon>
        <taxon>Bacillota</taxon>
        <taxon>Bacilli</taxon>
        <taxon>Lactobacillales</taxon>
        <taxon>Lactobacillaceae</taxon>
        <taxon>Liquorilactobacillus</taxon>
    </lineage>
</organism>
<comment type="caution">
    <text evidence="2">Once thought to be involved in copper homeostasis, experiments in E.coli have shown this is not the case.</text>
</comment>
<dbReference type="GO" id="GO:0005737">
    <property type="term" value="C:cytoplasm"/>
    <property type="evidence" value="ECO:0007669"/>
    <property type="project" value="UniProtKB-SubCell"/>
</dbReference>
<proteinExistence type="inferred from homology"/>
<dbReference type="GO" id="GO:0005507">
    <property type="term" value="F:copper ion binding"/>
    <property type="evidence" value="ECO:0007669"/>
    <property type="project" value="TreeGrafter"/>
</dbReference>
<dbReference type="Proteomes" id="UP000051015">
    <property type="component" value="Unassembled WGS sequence"/>
</dbReference>
<comment type="subcellular location">
    <subcellularLocation>
        <location evidence="2">Cytoplasm</location>
    </subcellularLocation>
</comment>
<dbReference type="PATRIC" id="fig|1423725.3.peg.2054"/>
<comment type="similarity">
    <text evidence="1 2">Belongs to the CutC family.</text>
</comment>
<evidence type="ECO:0000313" key="3">
    <source>
        <dbReference type="EMBL" id="KRM95391.1"/>
    </source>
</evidence>
<keyword evidence="4" id="KW-1185">Reference proteome</keyword>
<evidence type="ECO:0000256" key="2">
    <source>
        <dbReference type="HAMAP-Rule" id="MF_00795"/>
    </source>
</evidence>
<dbReference type="STRING" id="1423725.FC19_GL002003"/>
<dbReference type="Gene3D" id="3.20.20.380">
    <property type="entry name" value="Copper homeostasis (CutC) domain"/>
    <property type="match status" value="1"/>
</dbReference>
<dbReference type="EMBL" id="AYZD01000027">
    <property type="protein sequence ID" value="KRM95391.1"/>
    <property type="molecule type" value="Genomic_DNA"/>
</dbReference>
<comment type="caution">
    <text evidence="3">The sequence shown here is derived from an EMBL/GenBank/DDBJ whole genome shotgun (WGS) entry which is preliminary data.</text>
</comment>
<gene>
    <name evidence="2" type="primary">cutC</name>
    <name evidence="3" type="ORF">FC19_GL002003</name>
</gene>
<evidence type="ECO:0000313" key="4">
    <source>
        <dbReference type="Proteomes" id="UP000051015"/>
    </source>
</evidence>
<dbReference type="Pfam" id="PF03932">
    <property type="entry name" value="CutC"/>
    <property type="match status" value="1"/>
</dbReference>
<dbReference type="InterPro" id="IPR036822">
    <property type="entry name" value="CutC-like_dom_sf"/>
</dbReference>
<name>A0A0R2CUC6_9LACO</name>
<protein>
    <recommendedName>
        <fullName evidence="2">PF03932 family protein CutC</fullName>
    </recommendedName>
</protein>
<accession>A0A0R2CUC6</accession>
<dbReference type="PANTHER" id="PTHR12598">
    <property type="entry name" value="COPPER HOMEOSTASIS PROTEIN CUTC"/>
    <property type="match status" value="1"/>
</dbReference>
<keyword evidence="2" id="KW-0963">Cytoplasm</keyword>